<comment type="caution">
    <text evidence="1">The sequence shown here is derived from an EMBL/GenBank/DDBJ whole genome shotgun (WGS) entry which is preliminary data.</text>
</comment>
<dbReference type="EMBL" id="VBQZ03000080">
    <property type="protein sequence ID" value="MXQ92237.1"/>
    <property type="molecule type" value="Genomic_DNA"/>
</dbReference>
<evidence type="ECO:0000313" key="1">
    <source>
        <dbReference type="EMBL" id="MXQ92237.1"/>
    </source>
</evidence>
<dbReference type="Proteomes" id="UP000322234">
    <property type="component" value="Unassembled WGS sequence"/>
</dbReference>
<evidence type="ECO:0000313" key="2">
    <source>
        <dbReference type="Proteomes" id="UP000322234"/>
    </source>
</evidence>
<reference evidence="1" key="1">
    <citation type="submission" date="2019-10" db="EMBL/GenBank/DDBJ databases">
        <title>The sequence and de novo assembly of the wild yak genome.</title>
        <authorList>
            <person name="Liu Y."/>
        </authorList>
    </citation>
    <scope>NUCLEOTIDE SEQUENCE [LARGE SCALE GENOMIC DNA]</scope>
    <source>
        <strain evidence="1">WY2019</strain>
    </source>
</reference>
<sequence>MQSRNNRERTAIRHLLLPALSSLDSAPTVVMETARRSSVRLPLAATRGIASHTQSVQCHNMSGRHAGLVKEKCFKFLA</sequence>
<protein>
    <submittedName>
        <fullName evidence="1">Uncharacterized protein</fullName>
    </submittedName>
</protein>
<dbReference type="AlphaFoldDB" id="A0A6B0RU11"/>
<organism evidence="1 2">
    <name type="scientific">Bos mutus</name>
    <name type="common">wild yak</name>
    <dbReference type="NCBI Taxonomy" id="72004"/>
    <lineage>
        <taxon>Eukaryota</taxon>
        <taxon>Metazoa</taxon>
        <taxon>Chordata</taxon>
        <taxon>Craniata</taxon>
        <taxon>Vertebrata</taxon>
        <taxon>Euteleostomi</taxon>
        <taxon>Mammalia</taxon>
        <taxon>Eutheria</taxon>
        <taxon>Laurasiatheria</taxon>
        <taxon>Artiodactyla</taxon>
        <taxon>Ruminantia</taxon>
        <taxon>Pecora</taxon>
        <taxon>Bovidae</taxon>
        <taxon>Bovinae</taxon>
        <taxon>Bos</taxon>
    </lineage>
</organism>
<name>A0A6B0RU11_9CETA</name>
<accession>A0A6B0RU11</accession>
<proteinExistence type="predicted"/>
<gene>
    <name evidence="1" type="ORF">E5288_WYG020434</name>
</gene>
<keyword evidence="2" id="KW-1185">Reference proteome</keyword>